<evidence type="ECO:0000256" key="3">
    <source>
        <dbReference type="ARBA" id="ARBA00023002"/>
    </source>
</evidence>
<accession>A0A418PQU1</accession>
<keyword evidence="3" id="KW-0560">Oxidoreductase</keyword>
<dbReference type="PRINTS" id="PR00081">
    <property type="entry name" value="GDHRDH"/>
</dbReference>
<dbReference type="Gene3D" id="3.40.50.720">
    <property type="entry name" value="NAD(P)-binding Rossmann-like Domain"/>
    <property type="match status" value="1"/>
</dbReference>
<proteinExistence type="inferred from homology"/>
<dbReference type="EMBL" id="QXML01000005">
    <property type="protein sequence ID" value="RIW14970.1"/>
    <property type="molecule type" value="Genomic_DNA"/>
</dbReference>
<comment type="similarity">
    <text evidence="2">Belongs to the short-chain dehydrogenases/reductases (SDR) family.</text>
</comment>
<dbReference type="PANTHER" id="PTHR43899">
    <property type="entry name" value="RH59310P"/>
    <property type="match status" value="1"/>
</dbReference>
<dbReference type="PANTHER" id="PTHR43899:SF13">
    <property type="entry name" value="RH59310P"/>
    <property type="match status" value="1"/>
</dbReference>
<gene>
    <name evidence="4" type="ORF">D0X99_10960</name>
</gene>
<dbReference type="InterPro" id="IPR036291">
    <property type="entry name" value="NAD(P)-bd_dom_sf"/>
</dbReference>
<evidence type="ECO:0000313" key="4">
    <source>
        <dbReference type="EMBL" id="RIW14970.1"/>
    </source>
</evidence>
<dbReference type="SUPFAM" id="SSF51735">
    <property type="entry name" value="NAD(P)-binding Rossmann-fold domains"/>
    <property type="match status" value="1"/>
</dbReference>
<dbReference type="AlphaFoldDB" id="A0A418PQU1"/>
<dbReference type="InterPro" id="IPR020904">
    <property type="entry name" value="Sc_DH/Rdtase_CS"/>
</dbReference>
<dbReference type="OrthoDB" id="9808814at2"/>
<reference evidence="4 5" key="1">
    <citation type="submission" date="2018-09" db="EMBL/GenBank/DDBJ databases">
        <authorList>
            <person name="Wang X."/>
            <person name="Du Z."/>
        </authorList>
    </citation>
    <scope>NUCLEOTIDE SEQUENCE [LARGE SCALE GENOMIC DNA]</scope>
    <source>
        <strain evidence="4 5">N3</strain>
    </source>
</reference>
<dbReference type="InterPro" id="IPR051019">
    <property type="entry name" value="VLCFA-Steroid_DH"/>
</dbReference>
<comment type="subcellular location">
    <subcellularLocation>
        <location evidence="1">Endoplasmic reticulum</location>
    </subcellularLocation>
</comment>
<protein>
    <submittedName>
        <fullName evidence="4">SDR family NAD(P)-dependent oxidoreductase</fullName>
    </submittedName>
</protein>
<dbReference type="PIRSF" id="PIRSF000126">
    <property type="entry name" value="11-beta-HSD1"/>
    <property type="match status" value="1"/>
</dbReference>
<name>A0A418PQU1_9BACT</name>
<comment type="caution">
    <text evidence="4">The sequence shown here is derived from an EMBL/GenBank/DDBJ whole genome shotgun (WGS) entry which is preliminary data.</text>
</comment>
<sequence length="271" mass="28868">MNIQEKIAFLDSYGPWAVVTGASSGIGKALALELGKIGFDVVLVGRNKAALLELSQEIETKFFTQTKIIEADLSQLEGNRKVLQATAGITVGLLVASAGFGTSGKLLDNNLETELEMIQVNCHSPLILSHSFGQKMVSRRKGGIIFISSIVAFQGVPYAANYAGTKAYIQSLAEGLHRELSPFKIAVLAASPGPVGSGFAKRAGMVMGNTLKPDEIAVPILSALGKKGTVYPGFLTKFLTGSLSLLPRWGKVRVMELVMRGFTKHQSTSIN</sequence>
<evidence type="ECO:0000256" key="1">
    <source>
        <dbReference type="ARBA" id="ARBA00004240"/>
    </source>
</evidence>
<dbReference type="GO" id="GO:0016491">
    <property type="term" value="F:oxidoreductase activity"/>
    <property type="evidence" value="ECO:0007669"/>
    <property type="project" value="UniProtKB-KW"/>
</dbReference>
<keyword evidence="5" id="KW-1185">Reference proteome</keyword>
<evidence type="ECO:0000256" key="2">
    <source>
        <dbReference type="ARBA" id="ARBA00006484"/>
    </source>
</evidence>
<dbReference type="Proteomes" id="UP000283522">
    <property type="component" value="Unassembled WGS sequence"/>
</dbReference>
<dbReference type="PROSITE" id="PS00061">
    <property type="entry name" value="ADH_SHORT"/>
    <property type="match status" value="1"/>
</dbReference>
<organism evidence="4 5">
    <name type="scientific">Algoriphagus lacus</name>
    <dbReference type="NCBI Taxonomy" id="2056311"/>
    <lineage>
        <taxon>Bacteria</taxon>
        <taxon>Pseudomonadati</taxon>
        <taxon>Bacteroidota</taxon>
        <taxon>Cytophagia</taxon>
        <taxon>Cytophagales</taxon>
        <taxon>Cyclobacteriaceae</taxon>
        <taxon>Algoriphagus</taxon>
    </lineage>
</organism>
<evidence type="ECO:0000313" key="5">
    <source>
        <dbReference type="Proteomes" id="UP000283522"/>
    </source>
</evidence>
<dbReference type="Pfam" id="PF00106">
    <property type="entry name" value="adh_short"/>
    <property type="match status" value="1"/>
</dbReference>
<dbReference type="RefSeq" id="WP_119477876.1">
    <property type="nucleotide sequence ID" value="NZ_QXML01000005.1"/>
</dbReference>
<dbReference type="InterPro" id="IPR002347">
    <property type="entry name" value="SDR_fam"/>
</dbReference>